<accession>A0A9W6F4N5</accession>
<protein>
    <recommendedName>
        <fullName evidence="1">Calcineurin-like phosphoesterase domain-containing protein</fullName>
    </recommendedName>
</protein>
<keyword evidence="3" id="KW-1185">Reference proteome</keyword>
<dbReference type="SUPFAM" id="SSF56300">
    <property type="entry name" value="Metallo-dependent phosphatases"/>
    <property type="match status" value="1"/>
</dbReference>
<dbReference type="EMBL" id="BRXU01000014">
    <property type="protein sequence ID" value="GLC56084.1"/>
    <property type="molecule type" value="Genomic_DNA"/>
</dbReference>
<dbReference type="PANTHER" id="PTHR12905:SF0">
    <property type="entry name" value="CALCINEURIN-LIKE PHOSPHOESTERASE DOMAIN-CONTAINING PROTEIN"/>
    <property type="match status" value="1"/>
</dbReference>
<dbReference type="GO" id="GO:0016787">
    <property type="term" value="F:hydrolase activity"/>
    <property type="evidence" value="ECO:0007669"/>
    <property type="project" value="InterPro"/>
</dbReference>
<dbReference type="AlphaFoldDB" id="A0A9W6F4N5"/>
<dbReference type="InterPro" id="IPR029052">
    <property type="entry name" value="Metallo-depent_PP-like"/>
</dbReference>
<gene>
    <name evidence="2" type="primary">PLEST003015</name>
    <name evidence="2" type="ORF">PLESTB_001062700</name>
</gene>
<dbReference type="Gene3D" id="3.60.21.10">
    <property type="match status" value="1"/>
</dbReference>
<comment type="caution">
    <text evidence="2">The sequence shown here is derived from an EMBL/GenBank/DDBJ whole genome shotgun (WGS) entry which is preliminary data.</text>
</comment>
<dbReference type="InterPro" id="IPR051693">
    <property type="entry name" value="UPF0046_metallophosphoest"/>
</dbReference>
<name>A0A9W6F4N5_9CHLO</name>
<evidence type="ECO:0000313" key="3">
    <source>
        <dbReference type="Proteomes" id="UP001165080"/>
    </source>
</evidence>
<dbReference type="OrthoDB" id="630188at2759"/>
<dbReference type="PANTHER" id="PTHR12905">
    <property type="entry name" value="METALLOPHOSPHOESTERASE"/>
    <property type="match status" value="1"/>
</dbReference>
<proteinExistence type="predicted"/>
<sequence>MKQTLPDSDCSTVVVSLSDIHGLHLRDDVIDVPDGDVLVIAGDIELRSPRDVSLLERWLATLPHRHKVVGFGNMDLAAYEAGEGLKLEGACVVVDRVVEVAGLRLLASPWSPEYCGVWQLEDEAAGQRHWSQLLPPDLEIDVLVTHTPPYGYGDLTRGRHVGDKQLLAAVQALKRPPRLWICGHIHEAVGEHRVPHPASHQPEGILLVNAAVFYAGAHKGYERHAQPRAVALPEGRVVGQGDPANLKAGPGKAGGRVGALGQDGLQPEEGGGEVWRAPRGRIRL</sequence>
<dbReference type="InterPro" id="IPR004843">
    <property type="entry name" value="Calcineurin-like_PHP"/>
</dbReference>
<dbReference type="Pfam" id="PF00149">
    <property type="entry name" value="Metallophos"/>
    <property type="match status" value="1"/>
</dbReference>
<dbReference type="Proteomes" id="UP001165080">
    <property type="component" value="Unassembled WGS sequence"/>
</dbReference>
<evidence type="ECO:0000259" key="1">
    <source>
        <dbReference type="Pfam" id="PF00149"/>
    </source>
</evidence>
<evidence type="ECO:0000313" key="2">
    <source>
        <dbReference type="EMBL" id="GLC56084.1"/>
    </source>
</evidence>
<feature type="domain" description="Calcineurin-like phosphoesterase" evidence="1">
    <location>
        <begin position="17"/>
        <end position="187"/>
    </location>
</feature>
<organism evidence="2 3">
    <name type="scientific">Pleodorina starrii</name>
    <dbReference type="NCBI Taxonomy" id="330485"/>
    <lineage>
        <taxon>Eukaryota</taxon>
        <taxon>Viridiplantae</taxon>
        <taxon>Chlorophyta</taxon>
        <taxon>core chlorophytes</taxon>
        <taxon>Chlorophyceae</taxon>
        <taxon>CS clade</taxon>
        <taxon>Chlamydomonadales</taxon>
        <taxon>Volvocaceae</taxon>
        <taxon>Pleodorina</taxon>
    </lineage>
</organism>
<reference evidence="2 3" key="1">
    <citation type="journal article" date="2023" name="Commun. Biol.">
        <title>Reorganization of the ancestral sex-determining regions during the evolution of trioecy in Pleodorina starrii.</title>
        <authorList>
            <person name="Takahashi K."/>
            <person name="Suzuki S."/>
            <person name="Kawai-Toyooka H."/>
            <person name="Yamamoto K."/>
            <person name="Hamaji T."/>
            <person name="Ootsuki R."/>
            <person name="Yamaguchi H."/>
            <person name="Kawachi M."/>
            <person name="Higashiyama T."/>
            <person name="Nozaki H."/>
        </authorList>
    </citation>
    <scope>NUCLEOTIDE SEQUENCE [LARGE SCALE GENOMIC DNA]</scope>
    <source>
        <strain evidence="2 3">NIES-4479</strain>
    </source>
</reference>